<dbReference type="EMBL" id="VFYP01000001">
    <property type="protein sequence ID" value="TPP11814.1"/>
    <property type="molecule type" value="Genomic_DNA"/>
</dbReference>
<evidence type="ECO:0000256" key="4">
    <source>
        <dbReference type="ARBA" id="ARBA00023237"/>
    </source>
</evidence>
<comment type="subcellular location">
    <subcellularLocation>
        <location evidence="1">Cell outer membrane</location>
    </subcellularLocation>
</comment>
<dbReference type="AlphaFoldDB" id="A0A504U9D9"/>
<keyword evidence="6" id="KW-0812">Transmembrane</keyword>
<organism evidence="8 9">
    <name type="scientific">Rhizobium glycinendophyticum</name>
    <dbReference type="NCBI Taxonomy" id="2589807"/>
    <lineage>
        <taxon>Bacteria</taxon>
        <taxon>Pseudomonadati</taxon>
        <taxon>Pseudomonadota</taxon>
        <taxon>Alphaproteobacteria</taxon>
        <taxon>Hyphomicrobiales</taxon>
        <taxon>Rhizobiaceae</taxon>
        <taxon>Rhizobium/Agrobacterium group</taxon>
        <taxon>Rhizobium</taxon>
    </lineage>
</organism>
<comment type="similarity">
    <text evidence="5">Belongs to the Omp25/RopB family.</text>
</comment>
<keyword evidence="3 6" id="KW-0472">Membrane</keyword>
<dbReference type="SUPFAM" id="SSF56925">
    <property type="entry name" value="OMPA-like"/>
    <property type="match status" value="1"/>
</dbReference>
<keyword evidence="6" id="KW-1133">Transmembrane helix</keyword>
<dbReference type="Gene3D" id="2.40.160.20">
    <property type="match status" value="1"/>
</dbReference>
<dbReference type="InterPro" id="IPR027385">
    <property type="entry name" value="Beta-barrel_OMP"/>
</dbReference>
<sequence>MPRPRPSEGCLRPRPPVTRKILVATYICFSSYFTLGIRVRSFITLSLSLLAGPTLANDTSPATPPAAHAYDWSGAYAGVTGGYSWMDGIFEVSGYAPKNDSLNGPLFGAFAGVNTQLDNGLVLGLEGDLEYNTKDATVTSDFGAFTGGADWQGSARLRLGYTFDRILLYTTAGWAGTHLSSDFQGIAEATGGFHGYAIGAGADIAVTDRIFGRVDYRYTDFASGDLDFGLATVDTELTQRTLRFGLGLKF</sequence>
<protein>
    <submittedName>
        <fullName evidence="8">Porin family protein</fullName>
    </submittedName>
</protein>
<feature type="transmembrane region" description="Helical" evidence="6">
    <location>
        <begin position="21"/>
        <end position="39"/>
    </location>
</feature>
<comment type="caution">
    <text evidence="8">The sequence shown here is derived from an EMBL/GenBank/DDBJ whole genome shotgun (WGS) entry which is preliminary data.</text>
</comment>
<dbReference type="Proteomes" id="UP000316429">
    <property type="component" value="Unassembled WGS sequence"/>
</dbReference>
<evidence type="ECO:0000256" key="2">
    <source>
        <dbReference type="ARBA" id="ARBA00022729"/>
    </source>
</evidence>
<dbReference type="InterPro" id="IPR011250">
    <property type="entry name" value="OMP/PagP_B-barrel"/>
</dbReference>
<evidence type="ECO:0000256" key="5">
    <source>
        <dbReference type="ARBA" id="ARBA00038306"/>
    </source>
</evidence>
<accession>A0A504U9D9</accession>
<keyword evidence="4" id="KW-0998">Cell outer membrane</keyword>
<evidence type="ECO:0000256" key="3">
    <source>
        <dbReference type="ARBA" id="ARBA00023136"/>
    </source>
</evidence>
<dbReference type="Pfam" id="PF13505">
    <property type="entry name" value="OMP_b-brl"/>
    <property type="match status" value="1"/>
</dbReference>
<evidence type="ECO:0000313" key="8">
    <source>
        <dbReference type="EMBL" id="TPP11814.1"/>
    </source>
</evidence>
<reference evidence="8 9" key="1">
    <citation type="submission" date="2019-06" db="EMBL/GenBank/DDBJ databases">
        <title>Rhizobium sp. CL12 isolated from roots of soybean.</title>
        <authorList>
            <person name="Wang C."/>
        </authorList>
    </citation>
    <scope>NUCLEOTIDE SEQUENCE [LARGE SCALE GENOMIC DNA]</scope>
    <source>
        <strain evidence="8 9">CL12</strain>
    </source>
</reference>
<evidence type="ECO:0000259" key="7">
    <source>
        <dbReference type="Pfam" id="PF13505"/>
    </source>
</evidence>
<dbReference type="PANTHER" id="PTHR34001:SF3">
    <property type="entry name" value="BLL7405 PROTEIN"/>
    <property type="match status" value="1"/>
</dbReference>
<keyword evidence="2" id="KW-0732">Signal</keyword>
<keyword evidence="9" id="KW-1185">Reference proteome</keyword>
<feature type="domain" description="Outer membrane protein beta-barrel" evidence="7">
    <location>
        <begin position="65"/>
        <end position="250"/>
    </location>
</feature>
<evidence type="ECO:0000256" key="6">
    <source>
        <dbReference type="SAM" id="Phobius"/>
    </source>
</evidence>
<dbReference type="GO" id="GO:0009279">
    <property type="term" value="C:cell outer membrane"/>
    <property type="evidence" value="ECO:0007669"/>
    <property type="project" value="UniProtKB-SubCell"/>
</dbReference>
<dbReference type="PANTHER" id="PTHR34001">
    <property type="entry name" value="BLL7405 PROTEIN"/>
    <property type="match status" value="1"/>
</dbReference>
<evidence type="ECO:0000256" key="1">
    <source>
        <dbReference type="ARBA" id="ARBA00004442"/>
    </source>
</evidence>
<dbReference type="InterPro" id="IPR051692">
    <property type="entry name" value="OMP-like"/>
</dbReference>
<proteinExistence type="inferred from homology"/>
<gene>
    <name evidence="8" type="ORF">FJQ55_13765</name>
</gene>
<name>A0A504U9D9_9HYPH</name>
<evidence type="ECO:0000313" key="9">
    <source>
        <dbReference type="Proteomes" id="UP000316429"/>
    </source>
</evidence>